<dbReference type="Pfam" id="PF09660">
    <property type="entry name" value="DUF2397"/>
    <property type="match status" value="1"/>
</dbReference>
<accession>A0AAE3VWU8</accession>
<dbReference type="Proteomes" id="UP001240236">
    <property type="component" value="Unassembled WGS sequence"/>
</dbReference>
<dbReference type="RefSeq" id="WP_307237221.1">
    <property type="nucleotide sequence ID" value="NZ_JAUSUZ010000001.1"/>
</dbReference>
<sequence>MLLSGLQSAGDGAFGEPAQDKTVLDGQLVRAGRQVERRQLAQQCIEGATCSSARAVCWPMQAQTLASLDTFRTLLGPDEQAWEVRIRPVAVWVTSLWTQSATLWQQIVTPSGYSLSGHRAGRASNEPEGVTVVDAPSRANGLDSEDTTNFQIGVADSRRAMAYLVAPGSDEYIRIMVVLESSVTDMTPSEIAVAVSATGPPISDAVVQQRLDKLKDWLAATGRSDPSRIRRHADILARNWRWTATPAGRQVQRFYTSVLAATPAMREIPLPSLARIVDSVEGLAPAINMPRRDDDRIAELVGRLFTSHDDLDTALVGAEDSLAGLAERFDLDRESTAELKGLLVDYATHVAAELERGTQQAHDVLHRHLRPHFADLAAISVAGSQARALIARGALTASKGGRVADWEGLTAWCDPHTGRSSRFALRLIRALPGMHANLRRLHSSTGHATSRTRALRLARACLDPAYGTAILLAATGDHPWRKLPGEADDTDLNNNPAWRDGPSVSLPDLLRSTGRTGARGRAPAARDDSHARTAVEAARTQRRVEHAAAIEEILSAPPGQQLSPRAARIALASLMAAIRTGPAPGARDRRIAARDGLACTLFHTADGIGTLSAPTWRVLLPGREPVFHLPGRWMPAPRRTTDDPASRAEAVFVPMRAV</sequence>
<name>A0AAE3VWU8_9ACTN</name>
<comment type="caution">
    <text evidence="2">The sequence shown here is derived from an EMBL/GenBank/DDBJ whole genome shotgun (WGS) entry which is preliminary data.</text>
</comment>
<proteinExistence type="predicted"/>
<evidence type="ECO:0008006" key="4">
    <source>
        <dbReference type="Google" id="ProtNLM"/>
    </source>
</evidence>
<organism evidence="2 3">
    <name type="scientific">Catenuloplanes indicus</name>
    <dbReference type="NCBI Taxonomy" id="137267"/>
    <lineage>
        <taxon>Bacteria</taxon>
        <taxon>Bacillati</taxon>
        <taxon>Actinomycetota</taxon>
        <taxon>Actinomycetes</taxon>
        <taxon>Micromonosporales</taxon>
        <taxon>Micromonosporaceae</taxon>
        <taxon>Catenuloplanes</taxon>
    </lineage>
</organism>
<evidence type="ECO:0000256" key="1">
    <source>
        <dbReference type="SAM" id="MobiDB-lite"/>
    </source>
</evidence>
<protein>
    <recommendedName>
        <fullName evidence="4">DUF2397 family protein</fullName>
    </recommendedName>
</protein>
<reference evidence="2 3" key="1">
    <citation type="submission" date="2023-07" db="EMBL/GenBank/DDBJ databases">
        <title>Sequencing the genomes of 1000 actinobacteria strains.</title>
        <authorList>
            <person name="Klenk H.-P."/>
        </authorList>
    </citation>
    <scope>NUCLEOTIDE SEQUENCE [LARGE SCALE GENOMIC DNA]</scope>
    <source>
        <strain evidence="2 3">DSM 44709</strain>
    </source>
</reference>
<dbReference type="EMBL" id="JAUSUZ010000001">
    <property type="protein sequence ID" value="MDQ0365067.1"/>
    <property type="molecule type" value="Genomic_DNA"/>
</dbReference>
<evidence type="ECO:0000313" key="2">
    <source>
        <dbReference type="EMBL" id="MDQ0365067.1"/>
    </source>
</evidence>
<keyword evidence="3" id="KW-1185">Reference proteome</keyword>
<dbReference type="AlphaFoldDB" id="A0AAE3VWU8"/>
<feature type="region of interest" description="Disordered" evidence="1">
    <location>
        <begin position="487"/>
        <end position="530"/>
    </location>
</feature>
<feature type="compositionally biased region" description="Low complexity" evidence="1">
    <location>
        <begin position="513"/>
        <end position="523"/>
    </location>
</feature>
<gene>
    <name evidence="2" type="ORF">J2S42_001736</name>
</gene>
<dbReference type="InterPro" id="IPR013493">
    <property type="entry name" value="CHP02677"/>
</dbReference>
<evidence type="ECO:0000313" key="3">
    <source>
        <dbReference type="Proteomes" id="UP001240236"/>
    </source>
</evidence>